<evidence type="ECO:0000313" key="3">
    <source>
        <dbReference type="Proteomes" id="UP000076532"/>
    </source>
</evidence>
<keyword evidence="3" id="KW-1185">Reference proteome</keyword>
<protein>
    <submittedName>
        <fullName evidence="2">Uncharacterized protein</fullName>
    </submittedName>
</protein>
<proteinExistence type="predicted"/>
<dbReference type="Proteomes" id="UP000076532">
    <property type="component" value="Unassembled WGS sequence"/>
</dbReference>
<dbReference type="EMBL" id="KV418013">
    <property type="protein sequence ID" value="KZP03726.1"/>
    <property type="molecule type" value="Genomic_DNA"/>
</dbReference>
<sequence length="239" mass="26048">MPLGAFEVEKSSASGPGSGFKADQLQEAKAQGCSGLGAGGRMKSSMSTQDPRERPRYTDPQPCIAIRLAFTPLCAYPSFCAPVARAWGLSPPILPLNQETYDIEAEALPRARFSMRKDDVEATEATCSSGSCAIISQAPRTYGGASSATLQERHQTHPGREYFPHRIIIPLCSSSLNVRLPLLEHATRSIVLPQPAQNDNELRRQRVCQSGRMERIWGFTGGMYAFTRGFLFLAASLPV</sequence>
<evidence type="ECO:0000256" key="1">
    <source>
        <dbReference type="SAM" id="MobiDB-lite"/>
    </source>
</evidence>
<gene>
    <name evidence="2" type="ORF">FIBSPDRAFT_879197</name>
</gene>
<name>A0A167U9L6_9AGAM</name>
<accession>A0A167U9L6</accession>
<evidence type="ECO:0000313" key="2">
    <source>
        <dbReference type="EMBL" id="KZP03726.1"/>
    </source>
</evidence>
<feature type="region of interest" description="Disordered" evidence="1">
    <location>
        <begin position="1"/>
        <end position="58"/>
    </location>
</feature>
<reference evidence="2 3" key="1">
    <citation type="journal article" date="2016" name="Mol. Biol. Evol.">
        <title>Comparative Genomics of Early-Diverging Mushroom-Forming Fungi Provides Insights into the Origins of Lignocellulose Decay Capabilities.</title>
        <authorList>
            <person name="Nagy L.G."/>
            <person name="Riley R."/>
            <person name="Tritt A."/>
            <person name="Adam C."/>
            <person name="Daum C."/>
            <person name="Floudas D."/>
            <person name="Sun H."/>
            <person name="Yadav J.S."/>
            <person name="Pangilinan J."/>
            <person name="Larsson K.H."/>
            <person name="Matsuura K."/>
            <person name="Barry K."/>
            <person name="Labutti K."/>
            <person name="Kuo R."/>
            <person name="Ohm R.A."/>
            <person name="Bhattacharya S.S."/>
            <person name="Shirouzu T."/>
            <person name="Yoshinaga Y."/>
            <person name="Martin F.M."/>
            <person name="Grigoriev I.V."/>
            <person name="Hibbett D.S."/>
        </authorList>
    </citation>
    <scope>NUCLEOTIDE SEQUENCE [LARGE SCALE GENOMIC DNA]</scope>
    <source>
        <strain evidence="2 3">CBS 109695</strain>
    </source>
</reference>
<dbReference type="AlphaFoldDB" id="A0A167U9L6"/>
<organism evidence="2 3">
    <name type="scientific">Athelia psychrophila</name>
    <dbReference type="NCBI Taxonomy" id="1759441"/>
    <lineage>
        <taxon>Eukaryota</taxon>
        <taxon>Fungi</taxon>
        <taxon>Dikarya</taxon>
        <taxon>Basidiomycota</taxon>
        <taxon>Agaricomycotina</taxon>
        <taxon>Agaricomycetes</taxon>
        <taxon>Agaricomycetidae</taxon>
        <taxon>Atheliales</taxon>
        <taxon>Atheliaceae</taxon>
        <taxon>Athelia</taxon>
    </lineage>
</organism>